<dbReference type="Proteomes" id="UP001470230">
    <property type="component" value="Unassembled WGS sequence"/>
</dbReference>
<name>A0ABR2H068_9EUKA</name>
<keyword evidence="1" id="KW-0547">Nucleotide-binding</keyword>
<dbReference type="Gene3D" id="1.10.510.10">
    <property type="entry name" value="Transferase(Phosphotransferase) domain 1"/>
    <property type="match status" value="1"/>
</dbReference>
<protein>
    <recommendedName>
        <fullName evidence="3">Protein kinase domain-containing protein</fullName>
    </recommendedName>
</protein>
<proteinExistence type="predicted"/>
<dbReference type="EMBL" id="JAPFFF010000051">
    <property type="protein sequence ID" value="KAK8839546.1"/>
    <property type="molecule type" value="Genomic_DNA"/>
</dbReference>
<dbReference type="InterPro" id="IPR008271">
    <property type="entry name" value="Ser/Thr_kinase_AS"/>
</dbReference>
<accession>A0ABR2H068</accession>
<dbReference type="PROSITE" id="PS00108">
    <property type="entry name" value="PROTEIN_KINASE_ST"/>
    <property type="match status" value="1"/>
</dbReference>
<dbReference type="PROSITE" id="PS50011">
    <property type="entry name" value="PROTEIN_KINASE_DOM"/>
    <property type="match status" value="1"/>
</dbReference>
<dbReference type="Gene3D" id="3.30.200.20">
    <property type="entry name" value="Phosphorylase Kinase, domain 1"/>
    <property type="match status" value="1"/>
</dbReference>
<evidence type="ECO:0000256" key="2">
    <source>
        <dbReference type="ARBA" id="ARBA00022840"/>
    </source>
</evidence>
<keyword evidence="2" id="KW-0067">ATP-binding</keyword>
<dbReference type="InterPro" id="IPR000719">
    <property type="entry name" value="Prot_kinase_dom"/>
</dbReference>
<gene>
    <name evidence="4" type="ORF">M9Y10_031905</name>
</gene>
<evidence type="ECO:0000313" key="5">
    <source>
        <dbReference type="Proteomes" id="UP001470230"/>
    </source>
</evidence>
<comment type="caution">
    <text evidence="4">The sequence shown here is derived from an EMBL/GenBank/DDBJ whole genome shotgun (WGS) entry which is preliminary data.</text>
</comment>
<dbReference type="InterPro" id="IPR050117">
    <property type="entry name" value="MAPK"/>
</dbReference>
<keyword evidence="5" id="KW-1185">Reference proteome</keyword>
<dbReference type="Pfam" id="PF00069">
    <property type="entry name" value="Pkinase"/>
    <property type="match status" value="1"/>
</dbReference>
<dbReference type="SUPFAM" id="SSF56112">
    <property type="entry name" value="Protein kinase-like (PK-like)"/>
    <property type="match status" value="1"/>
</dbReference>
<organism evidence="4 5">
    <name type="scientific">Tritrichomonas musculus</name>
    <dbReference type="NCBI Taxonomy" id="1915356"/>
    <lineage>
        <taxon>Eukaryota</taxon>
        <taxon>Metamonada</taxon>
        <taxon>Parabasalia</taxon>
        <taxon>Tritrichomonadida</taxon>
        <taxon>Tritrichomonadidae</taxon>
        <taxon>Tritrichomonas</taxon>
    </lineage>
</organism>
<sequence length="87" mass="10062">MDFSVYIIKTSRVSIGDEETMFSILLECCNKDFGRTMKENNLSKVNISFYVYQIAEGMKYVHSKDVIHRDLKSENILLSFVTSVLLN</sequence>
<evidence type="ECO:0000256" key="1">
    <source>
        <dbReference type="ARBA" id="ARBA00022741"/>
    </source>
</evidence>
<dbReference type="InterPro" id="IPR011009">
    <property type="entry name" value="Kinase-like_dom_sf"/>
</dbReference>
<evidence type="ECO:0000313" key="4">
    <source>
        <dbReference type="EMBL" id="KAK8839546.1"/>
    </source>
</evidence>
<reference evidence="4 5" key="1">
    <citation type="submission" date="2024-04" db="EMBL/GenBank/DDBJ databases">
        <title>Tritrichomonas musculus Genome.</title>
        <authorList>
            <person name="Alves-Ferreira E."/>
            <person name="Grigg M."/>
            <person name="Lorenzi H."/>
            <person name="Galac M."/>
        </authorList>
    </citation>
    <scope>NUCLEOTIDE SEQUENCE [LARGE SCALE GENOMIC DNA]</scope>
    <source>
        <strain evidence="4 5">EAF2021</strain>
    </source>
</reference>
<feature type="domain" description="Protein kinase" evidence="3">
    <location>
        <begin position="1"/>
        <end position="87"/>
    </location>
</feature>
<evidence type="ECO:0000259" key="3">
    <source>
        <dbReference type="PROSITE" id="PS50011"/>
    </source>
</evidence>
<dbReference type="PANTHER" id="PTHR24055">
    <property type="entry name" value="MITOGEN-ACTIVATED PROTEIN KINASE"/>
    <property type="match status" value="1"/>
</dbReference>